<evidence type="ECO:0000313" key="3">
    <source>
        <dbReference type="Proteomes" id="UP001303889"/>
    </source>
</evidence>
<gene>
    <name evidence="2" type="ORF">C8A05DRAFT_18017</name>
</gene>
<evidence type="ECO:0000256" key="1">
    <source>
        <dbReference type="SAM" id="MobiDB-lite"/>
    </source>
</evidence>
<accession>A0AAN6MGA7</accession>
<organism evidence="2 3">
    <name type="scientific">Staphylotrichum tortipilum</name>
    <dbReference type="NCBI Taxonomy" id="2831512"/>
    <lineage>
        <taxon>Eukaryota</taxon>
        <taxon>Fungi</taxon>
        <taxon>Dikarya</taxon>
        <taxon>Ascomycota</taxon>
        <taxon>Pezizomycotina</taxon>
        <taxon>Sordariomycetes</taxon>
        <taxon>Sordariomycetidae</taxon>
        <taxon>Sordariales</taxon>
        <taxon>Chaetomiaceae</taxon>
        <taxon>Staphylotrichum</taxon>
    </lineage>
</organism>
<reference evidence="2" key="2">
    <citation type="submission" date="2023-05" db="EMBL/GenBank/DDBJ databases">
        <authorList>
            <consortium name="Lawrence Berkeley National Laboratory"/>
            <person name="Steindorff A."/>
            <person name="Hensen N."/>
            <person name="Bonometti L."/>
            <person name="Westerberg I."/>
            <person name="Brannstrom I.O."/>
            <person name="Guillou S."/>
            <person name="Cros-Aarteil S."/>
            <person name="Calhoun S."/>
            <person name="Haridas S."/>
            <person name="Kuo A."/>
            <person name="Mondo S."/>
            <person name="Pangilinan J."/>
            <person name="Riley R."/>
            <person name="Labutti K."/>
            <person name="Andreopoulos B."/>
            <person name="Lipzen A."/>
            <person name="Chen C."/>
            <person name="Yanf M."/>
            <person name="Daum C."/>
            <person name="Ng V."/>
            <person name="Clum A."/>
            <person name="Ohm R."/>
            <person name="Martin F."/>
            <person name="Silar P."/>
            <person name="Natvig D."/>
            <person name="Lalanne C."/>
            <person name="Gautier V."/>
            <person name="Ament-Velasquez S.L."/>
            <person name="Kruys A."/>
            <person name="Hutchinson M.I."/>
            <person name="Powell A.J."/>
            <person name="Barry K."/>
            <person name="Miller A.N."/>
            <person name="Grigoriev I.V."/>
            <person name="Debuchy R."/>
            <person name="Gladieux P."/>
            <person name="Thoren M.H."/>
            <person name="Johannesson H."/>
        </authorList>
    </citation>
    <scope>NUCLEOTIDE SEQUENCE</scope>
    <source>
        <strain evidence="2">CBS 103.79</strain>
    </source>
</reference>
<protein>
    <submittedName>
        <fullName evidence="2">Uncharacterized protein</fullName>
    </submittedName>
</protein>
<comment type="caution">
    <text evidence="2">The sequence shown here is derived from an EMBL/GenBank/DDBJ whole genome shotgun (WGS) entry which is preliminary data.</text>
</comment>
<reference evidence="2" key="1">
    <citation type="journal article" date="2023" name="Mol. Phylogenet. Evol.">
        <title>Genome-scale phylogeny and comparative genomics of the fungal order Sordariales.</title>
        <authorList>
            <person name="Hensen N."/>
            <person name="Bonometti L."/>
            <person name="Westerberg I."/>
            <person name="Brannstrom I.O."/>
            <person name="Guillou S."/>
            <person name="Cros-Aarteil S."/>
            <person name="Calhoun S."/>
            <person name="Haridas S."/>
            <person name="Kuo A."/>
            <person name="Mondo S."/>
            <person name="Pangilinan J."/>
            <person name="Riley R."/>
            <person name="LaButti K."/>
            <person name="Andreopoulos B."/>
            <person name="Lipzen A."/>
            <person name="Chen C."/>
            <person name="Yan M."/>
            <person name="Daum C."/>
            <person name="Ng V."/>
            <person name="Clum A."/>
            <person name="Steindorff A."/>
            <person name="Ohm R.A."/>
            <person name="Martin F."/>
            <person name="Silar P."/>
            <person name="Natvig D.O."/>
            <person name="Lalanne C."/>
            <person name="Gautier V."/>
            <person name="Ament-Velasquez S.L."/>
            <person name="Kruys A."/>
            <person name="Hutchinson M.I."/>
            <person name="Powell A.J."/>
            <person name="Barry K."/>
            <person name="Miller A.N."/>
            <person name="Grigoriev I.V."/>
            <person name="Debuchy R."/>
            <person name="Gladieux P."/>
            <person name="Hiltunen Thoren M."/>
            <person name="Johannesson H."/>
        </authorList>
    </citation>
    <scope>NUCLEOTIDE SEQUENCE</scope>
    <source>
        <strain evidence="2">CBS 103.79</strain>
    </source>
</reference>
<name>A0AAN6MGA7_9PEZI</name>
<dbReference type="Proteomes" id="UP001303889">
    <property type="component" value="Unassembled WGS sequence"/>
</dbReference>
<feature type="region of interest" description="Disordered" evidence="1">
    <location>
        <begin position="466"/>
        <end position="486"/>
    </location>
</feature>
<keyword evidence="3" id="KW-1185">Reference proteome</keyword>
<dbReference type="AlphaFoldDB" id="A0AAN6MGA7"/>
<dbReference type="EMBL" id="MU855769">
    <property type="protein sequence ID" value="KAK3899563.1"/>
    <property type="molecule type" value="Genomic_DNA"/>
</dbReference>
<sequence>MSVAEGAGRVYAYETPALAPGAYSIDVRQTVSSPGQPDQQLTSSRPFHVKATDPYVLPPGLVHSFFPPRMRTVTATTLPHITLAGAVPWERPLSDVKRADGSAPYPWLALLVFTPDELMVPLSVTGSRTKPSATKTLSLTLDAVNSNMAGFCMKEKFPKDQASTDTANFIFVKGNTFRSYFERQEPAAEQVAPDLDRYRFLTYITDTGQITASDGNTETPIAPGQPTNKYSTIMGHRSRPFTGNIDGPQPVLAHLVSLEGLTSRVNWLATGEQNAIVALASLHSWTYTWEPNSANQSLQLFEGLKGNVGPLSIALPDPTPEEKPDGARAWMRGRLEEGYTIIRHRDLAGESTMALYRGPLCPRQARRVQIRPTMYGTDLQIIDMSAKILDVSYSVAWDLGRSLAGRDAKFSTALAALRRQLVIKAIVGARAGSGVSNAIAVDLVERVLGSLDTLFTNSEDGKLKGFPEDGNKRWQGTSGPSEAHGAFRGSGVMTQAKLRRNLVTCTRPWVLNAVAQLCKIPEEKKTEAEGSGQPPPPPAPIPCDIPVLPEVISWILTNLLSLRLVPALYLFPDPTVFRDEFIHTFLIDDTWVDAMVDGALSVGNAVGGIDDPVRDEIRGAINAYILSNPGGKVRIPSAGFVMRSALIESFPDVEITAVREKDSSDGGGEEIPMVYRRRHDDTIICMCARGISQTLADFSVSLKLPAHQQCFVLGQPATSEELTFGIRLESLINPDAQPPPEIKPGQVEQVKWRKEGIPIVTPDDMELPREAWNWQTGIMLPHAIVDAIIKVTDKKLGTAFKRLGTDSGSVYLATQLPDRQHSLVVPFKINATTNSRTRQLFPLLEEVTETTGPTQPAKLYVPVAVGSDPSGARPSLLTKKAFSLLFPDKNIPVQSSPPQTVVFVVKPATTAPTPPPGVTIKLVSIEFIIPVGSGSDDLLDEDAADPLARTTDRRMQWVAAAYRKSEGELAVRLKPRVPGKALPLTGLDASFMLTRATVNGVLGDRVEIRFEETYVEEKKKVAPKKYTVSGGWVVAKE</sequence>
<evidence type="ECO:0000313" key="2">
    <source>
        <dbReference type="EMBL" id="KAK3899563.1"/>
    </source>
</evidence>
<proteinExistence type="predicted"/>